<organism evidence="11 12">
    <name type="scientific">Acacia crassicarpa</name>
    <name type="common">northern wattle</name>
    <dbReference type="NCBI Taxonomy" id="499986"/>
    <lineage>
        <taxon>Eukaryota</taxon>
        <taxon>Viridiplantae</taxon>
        <taxon>Streptophyta</taxon>
        <taxon>Embryophyta</taxon>
        <taxon>Tracheophyta</taxon>
        <taxon>Spermatophyta</taxon>
        <taxon>Magnoliopsida</taxon>
        <taxon>eudicotyledons</taxon>
        <taxon>Gunneridae</taxon>
        <taxon>Pentapetalae</taxon>
        <taxon>rosids</taxon>
        <taxon>fabids</taxon>
        <taxon>Fabales</taxon>
        <taxon>Fabaceae</taxon>
        <taxon>Caesalpinioideae</taxon>
        <taxon>mimosoid clade</taxon>
        <taxon>Acacieae</taxon>
        <taxon>Acacia</taxon>
    </lineage>
</organism>
<evidence type="ECO:0000256" key="6">
    <source>
        <dbReference type="ARBA" id="ARBA00023159"/>
    </source>
</evidence>
<dbReference type="InterPro" id="IPR003958">
    <property type="entry name" value="CBFA_NFYB_domain"/>
</dbReference>
<reference evidence="11" key="1">
    <citation type="submission" date="2023-10" db="EMBL/GenBank/DDBJ databases">
        <title>Chromosome-level genome of the transformable northern wattle, Acacia crassicarpa.</title>
        <authorList>
            <person name="Massaro I."/>
            <person name="Sinha N.R."/>
            <person name="Poethig S."/>
            <person name="Leichty A.R."/>
        </authorList>
    </citation>
    <scope>NUCLEOTIDE SEQUENCE</scope>
    <source>
        <strain evidence="11">Acra3RX</strain>
        <tissue evidence="11">Leaf</tissue>
    </source>
</reference>
<evidence type="ECO:0000313" key="11">
    <source>
        <dbReference type="EMBL" id="KAK4275308.1"/>
    </source>
</evidence>
<proteinExistence type="inferred from homology"/>
<keyword evidence="3" id="KW-0938">Abscisic acid signaling pathway</keyword>
<dbReference type="GO" id="GO:0000978">
    <property type="term" value="F:RNA polymerase II cis-regulatory region sequence-specific DNA binding"/>
    <property type="evidence" value="ECO:0007669"/>
    <property type="project" value="TreeGrafter"/>
</dbReference>
<dbReference type="AlphaFoldDB" id="A0AAE1JW89"/>
<evidence type="ECO:0000256" key="7">
    <source>
        <dbReference type="ARBA" id="ARBA00023163"/>
    </source>
</evidence>
<accession>A0AAE1JW89</accession>
<dbReference type="PRINTS" id="PR00615">
    <property type="entry name" value="CCAATSUBUNTA"/>
</dbReference>
<evidence type="ECO:0000313" key="12">
    <source>
        <dbReference type="Proteomes" id="UP001293593"/>
    </source>
</evidence>
<name>A0AAE1JW89_9FABA</name>
<dbReference type="GO" id="GO:0009738">
    <property type="term" value="P:abscisic acid-activated signaling pathway"/>
    <property type="evidence" value="ECO:0007669"/>
    <property type="project" value="UniProtKB-KW"/>
</dbReference>
<dbReference type="CDD" id="cd22907">
    <property type="entry name" value="HFD_NFYB"/>
    <property type="match status" value="1"/>
</dbReference>
<dbReference type="PANTHER" id="PTHR11064">
    <property type="entry name" value="CCAAT-BINDING TRANSCRIPTION FACTOR-RELATED"/>
    <property type="match status" value="1"/>
</dbReference>
<comment type="subcellular location">
    <subcellularLocation>
        <location evidence="1">Nucleus</location>
    </subcellularLocation>
</comment>
<dbReference type="SUPFAM" id="SSF47113">
    <property type="entry name" value="Histone-fold"/>
    <property type="match status" value="1"/>
</dbReference>
<dbReference type="EMBL" id="JAWXYG010000004">
    <property type="protein sequence ID" value="KAK4275308.1"/>
    <property type="molecule type" value="Genomic_DNA"/>
</dbReference>
<dbReference type="GO" id="GO:0001228">
    <property type="term" value="F:DNA-binding transcription activator activity, RNA polymerase II-specific"/>
    <property type="evidence" value="ECO:0007669"/>
    <property type="project" value="InterPro"/>
</dbReference>
<dbReference type="Proteomes" id="UP001293593">
    <property type="component" value="Unassembled WGS sequence"/>
</dbReference>
<keyword evidence="8" id="KW-0539">Nucleus</keyword>
<dbReference type="GO" id="GO:0046982">
    <property type="term" value="F:protein heterodimerization activity"/>
    <property type="evidence" value="ECO:0007669"/>
    <property type="project" value="InterPro"/>
</dbReference>
<dbReference type="Gene3D" id="1.10.20.10">
    <property type="entry name" value="Histone, subunit A"/>
    <property type="match status" value="1"/>
</dbReference>
<comment type="similarity">
    <text evidence="2">Belongs to the NFYB/HAP3 subunit family.</text>
</comment>
<dbReference type="Pfam" id="PF00808">
    <property type="entry name" value="CBFD_NFYB_HMF"/>
    <property type="match status" value="1"/>
</dbReference>
<dbReference type="FunFam" id="1.10.20.10:FF:000049">
    <property type="entry name" value="Nuclear transcription factor Y subunit B-6"/>
    <property type="match status" value="1"/>
</dbReference>
<evidence type="ECO:0000256" key="5">
    <source>
        <dbReference type="ARBA" id="ARBA00023125"/>
    </source>
</evidence>
<evidence type="ECO:0000256" key="8">
    <source>
        <dbReference type="ARBA" id="ARBA00023242"/>
    </source>
</evidence>
<protein>
    <recommendedName>
        <fullName evidence="10">Transcription factor CBF/NF-Y/archaeal histone domain-containing protein</fullName>
    </recommendedName>
</protein>
<evidence type="ECO:0000256" key="9">
    <source>
        <dbReference type="SAM" id="MobiDB-lite"/>
    </source>
</evidence>
<evidence type="ECO:0000256" key="4">
    <source>
        <dbReference type="ARBA" id="ARBA00023015"/>
    </source>
</evidence>
<evidence type="ECO:0000256" key="2">
    <source>
        <dbReference type="ARBA" id="ARBA00009053"/>
    </source>
</evidence>
<dbReference type="GO" id="GO:0016602">
    <property type="term" value="C:CCAAT-binding factor complex"/>
    <property type="evidence" value="ECO:0007669"/>
    <property type="project" value="InterPro"/>
</dbReference>
<feature type="domain" description="Transcription factor CBF/NF-Y/archaeal histone" evidence="10">
    <location>
        <begin position="33"/>
        <end position="96"/>
    </location>
</feature>
<evidence type="ECO:0000256" key="3">
    <source>
        <dbReference type="ARBA" id="ARBA00022682"/>
    </source>
</evidence>
<keyword evidence="7" id="KW-0804">Transcription</keyword>
<gene>
    <name evidence="11" type="ORF">QN277_018414</name>
</gene>
<keyword evidence="12" id="KW-1185">Reference proteome</keyword>
<evidence type="ECO:0000259" key="10">
    <source>
        <dbReference type="Pfam" id="PF00808"/>
    </source>
</evidence>
<keyword evidence="4" id="KW-0805">Transcription regulation</keyword>
<comment type="caution">
    <text evidence="11">The sequence shown here is derived from an EMBL/GenBank/DDBJ whole genome shotgun (WGS) entry which is preliminary data.</text>
</comment>
<dbReference type="InterPro" id="IPR027113">
    <property type="entry name" value="Transc_fact_NFYB/HAP3"/>
</dbReference>
<dbReference type="PANTHER" id="PTHR11064:SF115">
    <property type="entry name" value="NUCLEAR TRANSCRIPTION FACTOR Y SUBUNIT B-9"/>
    <property type="match status" value="1"/>
</dbReference>
<keyword evidence="6" id="KW-0010">Activator</keyword>
<feature type="region of interest" description="Disordered" evidence="9">
    <location>
        <begin position="1"/>
        <end position="20"/>
    </location>
</feature>
<sequence length="198" mass="21668">MGVSNPAGHGGAPLNPSQIQPQRVMMREQDQYMPVANVIRIMRRILPPHAKISDEAKETIQECVSEYISFITSEANQRCQQEQRKTVTADDLMWAMEKLGFDDYVGPLSLYLQRYRNGDGGSGGVQYVPPPQQVPAPSEPVPVVMPSPPPQPSYYYGSGYNYPVGPNQMGSGAGSSSGTGGGVPAYYDPFGHLRNDRF</sequence>
<keyword evidence="5" id="KW-0238">DNA-binding</keyword>
<dbReference type="InterPro" id="IPR009072">
    <property type="entry name" value="Histone-fold"/>
</dbReference>
<evidence type="ECO:0000256" key="1">
    <source>
        <dbReference type="ARBA" id="ARBA00004123"/>
    </source>
</evidence>